<name>A0AAD7F8I8_9AGAR</name>
<evidence type="ECO:0000256" key="2">
    <source>
        <dbReference type="ARBA" id="ARBA00022630"/>
    </source>
</evidence>
<dbReference type="GO" id="GO:0016709">
    <property type="term" value="F:oxidoreductase activity, acting on paired donors, with incorporation or reduction of molecular oxygen, NAD(P)H as one donor, and incorporation of one atom of oxygen"/>
    <property type="evidence" value="ECO:0007669"/>
    <property type="project" value="UniProtKB-ARBA"/>
</dbReference>
<evidence type="ECO:0000313" key="6">
    <source>
        <dbReference type="EMBL" id="KAJ7608777.1"/>
    </source>
</evidence>
<feature type="domain" description="FAD-binding" evidence="5">
    <location>
        <begin position="308"/>
        <end position="383"/>
    </location>
</feature>
<keyword evidence="4" id="KW-0560">Oxidoreductase</keyword>
<evidence type="ECO:0000313" key="7">
    <source>
        <dbReference type="Proteomes" id="UP001221142"/>
    </source>
</evidence>
<organism evidence="6 7">
    <name type="scientific">Roridomyces roridus</name>
    <dbReference type="NCBI Taxonomy" id="1738132"/>
    <lineage>
        <taxon>Eukaryota</taxon>
        <taxon>Fungi</taxon>
        <taxon>Dikarya</taxon>
        <taxon>Basidiomycota</taxon>
        <taxon>Agaricomycotina</taxon>
        <taxon>Agaricomycetes</taxon>
        <taxon>Agaricomycetidae</taxon>
        <taxon>Agaricales</taxon>
        <taxon>Marasmiineae</taxon>
        <taxon>Mycenaceae</taxon>
        <taxon>Roridomyces</taxon>
    </lineage>
</organism>
<dbReference type="Proteomes" id="UP001221142">
    <property type="component" value="Unassembled WGS sequence"/>
</dbReference>
<dbReference type="SUPFAM" id="SSF51905">
    <property type="entry name" value="FAD/NAD(P)-binding domain"/>
    <property type="match status" value="1"/>
</dbReference>
<accession>A0AAD7F8I8</accession>
<dbReference type="Gene3D" id="3.50.50.60">
    <property type="entry name" value="FAD/NAD(P)-binding domain"/>
    <property type="match status" value="1"/>
</dbReference>
<comment type="cofactor">
    <cofactor evidence="1">
        <name>FAD</name>
        <dbReference type="ChEBI" id="CHEBI:57692"/>
    </cofactor>
</comment>
<dbReference type="AlphaFoldDB" id="A0AAD7F8I8"/>
<dbReference type="Pfam" id="PF01494">
    <property type="entry name" value="FAD_binding_3"/>
    <property type="match status" value="2"/>
</dbReference>
<feature type="domain" description="FAD-binding" evidence="5">
    <location>
        <begin position="15"/>
        <end position="190"/>
    </location>
</feature>
<evidence type="ECO:0000256" key="4">
    <source>
        <dbReference type="ARBA" id="ARBA00023002"/>
    </source>
</evidence>
<dbReference type="PANTHER" id="PTHR43004">
    <property type="entry name" value="TRK SYSTEM POTASSIUM UPTAKE PROTEIN"/>
    <property type="match status" value="1"/>
</dbReference>
<protein>
    <submittedName>
        <fullName evidence="6">FAD/NAD(P)-binding domain-containing protein</fullName>
    </submittedName>
</protein>
<dbReference type="PANTHER" id="PTHR43004:SF19">
    <property type="entry name" value="BINDING MONOOXYGENASE, PUTATIVE (JCVI)-RELATED"/>
    <property type="match status" value="1"/>
</dbReference>
<keyword evidence="7" id="KW-1185">Reference proteome</keyword>
<evidence type="ECO:0000259" key="5">
    <source>
        <dbReference type="Pfam" id="PF01494"/>
    </source>
</evidence>
<keyword evidence="2" id="KW-0285">Flavoprotein</keyword>
<evidence type="ECO:0000256" key="1">
    <source>
        <dbReference type="ARBA" id="ARBA00001974"/>
    </source>
</evidence>
<dbReference type="InterPro" id="IPR050641">
    <property type="entry name" value="RIFMO-like"/>
</dbReference>
<dbReference type="GO" id="GO:0071949">
    <property type="term" value="F:FAD binding"/>
    <property type="evidence" value="ECO:0007669"/>
    <property type="project" value="InterPro"/>
</dbReference>
<dbReference type="PRINTS" id="PR00420">
    <property type="entry name" value="RNGMNOXGNASE"/>
</dbReference>
<evidence type="ECO:0000256" key="3">
    <source>
        <dbReference type="ARBA" id="ARBA00022827"/>
    </source>
</evidence>
<keyword evidence="3" id="KW-0274">FAD</keyword>
<dbReference type="InterPro" id="IPR036188">
    <property type="entry name" value="FAD/NAD-bd_sf"/>
</dbReference>
<gene>
    <name evidence="6" type="ORF">FB45DRAFT_945893</name>
</gene>
<dbReference type="InterPro" id="IPR002938">
    <property type="entry name" value="FAD-bd"/>
</dbReference>
<reference evidence="6" key="1">
    <citation type="submission" date="2023-03" db="EMBL/GenBank/DDBJ databases">
        <title>Massive genome expansion in bonnet fungi (Mycena s.s.) driven by repeated elements and novel gene families across ecological guilds.</title>
        <authorList>
            <consortium name="Lawrence Berkeley National Laboratory"/>
            <person name="Harder C.B."/>
            <person name="Miyauchi S."/>
            <person name="Viragh M."/>
            <person name="Kuo A."/>
            <person name="Thoen E."/>
            <person name="Andreopoulos B."/>
            <person name="Lu D."/>
            <person name="Skrede I."/>
            <person name="Drula E."/>
            <person name="Henrissat B."/>
            <person name="Morin E."/>
            <person name="Kohler A."/>
            <person name="Barry K."/>
            <person name="LaButti K."/>
            <person name="Morin E."/>
            <person name="Salamov A."/>
            <person name="Lipzen A."/>
            <person name="Mereny Z."/>
            <person name="Hegedus B."/>
            <person name="Baldrian P."/>
            <person name="Stursova M."/>
            <person name="Weitz H."/>
            <person name="Taylor A."/>
            <person name="Grigoriev I.V."/>
            <person name="Nagy L.G."/>
            <person name="Martin F."/>
            <person name="Kauserud H."/>
        </authorList>
    </citation>
    <scope>NUCLEOTIDE SEQUENCE</scope>
    <source>
        <strain evidence="6">9284</strain>
    </source>
</reference>
<proteinExistence type="predicted"/>
<dbReference type="Gene3D" id="3.30.70.2450">
    <property type="match status" value="1"/>
</dbReference>
<sequence>MSMPNSDPPPLPPSIEVCIVGAGPSGLACALGLAARQVPFVIVDGLAEGQTTSRAIVVFPGTLEAVGALHPQVAEDIMATGVCGNSLRAFDRHGQPVFHIPLTNLKTNYPFGMFMGQHTVEEAMRAGVYRSGSTIHFGKRMEAIKEVDGGAQYELLFESGEKLRARYVVAADGAKSFLRSFAGITFRDPYTKKEAVPGPGDSNFVVADIVYEKPTDNVTRDGLQLNIGDDGFVLTGPMKDAVDPERHLFRLYVGMTGTPPRNPDLAFLQGILDKRGPGSQMTPPNVPRIAKVLHAARFRTRPALADSYLHKTKGGAYILLAGDAAHTHGPAGGQGMNLGICDGSALALAIDRHRTASLMKEDAGHILESYAKTRREVGFGVIDMVQFMSKLEAGGLSWAQWFRVVALRIFSPVPFVSNLLAWSVSGLGTATKA</sequence>
<comment type="caution">
    <text evidence="6">The sequence shown here is derived from an EMBL/GenBank/DDBJ whole genome shotgun (WGS) entry which is preliminary data.</text>
</comment>
<dbReference type="EMBL" id="JARKIF010000043">
    <property type="protein sequence ID" value="KAJ7608777.1"/>
    <property type="molecule type" value="Genomic_DNA"/>
</dbReference>